<gene>
    <name evidence="4" type="ORF">C0Z16_36160</name>
    <name evidence="3" type="ORF">LMG27174_07115</name>
</gene>
<evidence type="ECO:0000313" key="5">
    <source>
        <dbReference type="Proteomes" id="UP000235659"/>
    </source>
</evidence>
<dbReference type="AlphaFoldDB" id="A0A2N7VM84"/>
<dbReference type="InterPro" id="IPR021994">
    <property type="entry name" value="DUF3592"/>
</dbReference>
<evidence type="ECO:0000313" key="4">
    <source>
        <dbReference type="EMBL" id="PMS18263.1"/>
    </source>
</evidence>
<evidence type="ECO:0000313" key="3">
    <source>
        <dbReference type="EMBL" id="CAB3744175.1"/>
    </source>
</evidence>
<reference evidence="3 6" key="2">
    <citation type="submission" date="2020-04" db="EMBL/GenBank/DDBJ databases">
        <authorList>
            <person name="De Canck E."/>
        </authorList>
    </citation>
    <scope>NUCLEOTIDE SEQUENCE [LARGE SCALE GENOMIC DNA]</scope>
    <source>
        <strain evidence="3 6">LMG 27174</strain>
    </source>
</reference>
<feature type="transmembrane region" description="Helical" evidence="1">
    <location>
        <begin position="76"/>
        <end position="96"/>
    </location>
</feature>
<dbReference type="Proteomes" id="UP000235659">
    <property type="component" value="Unassembled WGS sequence"/>
</dbReference>
<feature type="domain" description="DUF3592" evidence="2">
    <location>
        <begin position="115"/>
        <end position="203"/>
    </location>
</feature>
<keyword evidence="5" id="KW-1185">Reference proteome</keyword>
<name>A0A2N7VM84_9BURK</name>
<keyword evidence="1" id="KW-0812">Transmembrane</keyword>
<reference evidence="4 5" key="1">
    <citation type="submission" date="2018-01" db="EMBL/GenBank/DDBJ databases">
        <title>Whole genome analyses suggest that Burkholderia sensu lato contains two further novel genera in the rhizoxinica-symbiotica group Mycetohabitans gen. nov., and Trinickia gen. nov.: implications for the evolution of diazotrophy and nodulation in the Burkholderiaceae.</title>
        <authorList>
            <person name="Estrada-de los Santos P."/>
            <person name="Palmer M."/>
            <person name="Chavez-Ramirez B."/>
            <person name="Beukes C."/>
            <person name="Steenkamp E.T."/>
            <person name="Hirsch A.M."/>
            <person name="Manyaka P."/>
            <person name="Maluk M."/>
            <person name="Lafos M."/>
            <person name="Crook M."/>
            <person name="Gross E."/>
            <person name="Simon M.F."/>
            <person name="Bueno dos Reis Junior F."/>
            <person name="Poole P.S."/>
            <person name="Venter S.N."/>
            <person name="James E.K."/>
        </authorList>
    </citation>
    <scope>NUCLEOTIDE SEQUENCE [LARGE SCALE GENOMIC DNA]</scope>
    <source>
        <strain evidence="4 5">WSM 3937</strain>
    </source>
</reference>
<evidence type="ECO:0000256" key="1">
    <source>
        <dbReference type="SAM" id="Phobius"/>
    </source>
</evidence>
<dbReference type="EMBL" id="PNXY01000068">
    <property type="protein sequence ID" value="PMS18263.1"/>
    <property type="molecule type" value="Genomic_DNA"/>
</dbReference>
<evidence type="ECO:0000313" key="6">
    <source>
        <dbReference type="Proteomes" id="UP000494205"/>
    </source>
</evidence>
<evidence type="ECO:0000259" key="2">
    <source>
        <dbReference type="Pfam" id="PF12158"/>
    </source>
</evidence>
<proteinExistence type="predicted"/>
<sequence length="253" mass="28062">MRNMSALRVVLVCLALVLSVVRLALREHWHINIFEIVFAFATLVAIALAMRRKQQGSLSTEGATPSRVQAKKPTTLAMVYVLGIAVWVAYLGGQLFHTVIHSRQLAQDEQRWLATNATIVGNSLRSMQHKNGGQTWSPVWAYTYSVDGQTYQSQSMALAGGFSAHWYPSRNEAMLNAQSRSDGSVVAVYYDPADPSRSVLDRRTIGNSNGDGVVLTLSVVLTMFPVGALTLIYVSWKKRRQVGQQQIERIEPL</sequence>
<accession>A0A2N7VM84</accession>
<dbReference type="Proteomes" id="UP000494205">
    <property type="component" value="Unassembled WGS sequence"/>
</dbReference>
<organism evidence="3 6">
    <name type="scientific">Paraburkholderia rhynchosiae</name>
    <dbReference type="NCBI Taxonomy" id="487049"/>
    <lineage>
        <taxon>Bacteria</taxon>
        <taxon>Pseudomonadati</taxon>
        <taxon>Pseudomonadota</taxon>
        <taxon>Betaproteobacteria</taxon>
        <taxon>Burkholderiales</taxon>
        <taxon>Burkholderiaceae</taxon>
        <taxon>Paraburkholderia</taxon>
    </lineage>
</organism>
<dbReference type="EMBL" id="CADIJZ010000066">
    <property type="protein sequence ID" value="CAB3744175.1"/>
    <property type="molecule type" value="Genomic_DNA"/>
</dbReference>
<protein>
    <recommendedName>
        <fullName evidence="2">DUF3592 domain-containing protein</fullName>
    </recommendedName>
</protein>
<feature type="transmembrane region" description="Helical" evidence="1">
    <location>
        <begin position="213"/>
        <end position="236"/>
    </location>
</feature>
<dbReference type="Pfam" id="PF12158">
    <property type="entry name" value="DUF3592"/>
    <property type="match status" value="1"/>
</dbReference>
<feature type="transmembrane region" description="Helical" evidence="1">
    <location>
        <begin position="33"/>
        <end position="50"/>
    </location>
</feature>
<keyword evidence="1" id="KW-0472">Membrane</keyword>
<keyword evidence="1" id="KW-1133">Transmembrane helix</keyword>